<accession>A0A3E2HS34</accession>
<comment type="similarity">
    <text evidence="2">Belongs to the RUS1 family.</text>
</comment>
<dbReference type="OrthoDB" id="364779at2759"/>
<keyword evidence="5 6" id="KW-0472">Membrane</keyword>
<evidence type="ECO:0000313" key="10">
    <source>
        <dbReference type="Proteomes" id="UP000258309"/>
    </source>
</evidence>
<evidence type="ECO:0000256" key="6">
    <source>
        <dbReference type="SAM" id="Phobius"/>
    </source>
</evidence>
<keyword evidence="10" id="KW-1185">Reference proteome</keyword>
<feature type="transmembrane region" description="Helical" evidence="6">
    <location>
        <begin position="254"/>
        <end position="272"/>
    </location>
</feature>
<evidence type="ECO:0000259" key="7">
    <source>
        <dbReference type="Pfam" id="PF04884"/>
    </source>
</evidence>
<sequence length="489" mass="54464">MAQNVKQEEFEHIEIHEKDQAGNIVATYISSGTRHSSKNKKKRVFDSDTLQNRIDVIVPKNTNSYAKSLLDAFLPAGYPHSVTKDYLEKDSLQAFSSSIAGLLSSRAVLEGIGVGDQHASPTAALLLSVLQESMGRVATILFAHRLGTALEPECKMYRLAADIFNDSAMVLDCLSPALPKVARVLFLSLSSVLRSLCGVAAGSSKASLSAHFATKGNLGELNAKDSSQETVISLMGMLVGTVVVSHISSQWATWIAMILLLGIHIGTNYMAVRAVSMRTLNRQRANILFSHYLSQFANVEKVTEQDLKSKVTILTPEQVSLRERIFERDGILRWNGCKALGYCQLGTSFQALLDLFDERDPSTGSYRKLSTSKVKRILALYRSQGYILWYNRKRTTFLIILKDTSNIEDQLRAWMHALYASRYIRQEDDDESLLETFSRTMGHMAQIFDSHGDNDNKKDFFRSLEESGWDVTTGAMETSPGTRVDLPKI</sequence>
<dbReference type="AlphaFoldDB" id="A0A3E2HS34"/>
<comment type="subcellular location">
    <subcellularLocation>
        <location evidence="1">Membrane</location>
    </subcellularLocation>
</comment>
<evidence type="ECO:0000256" key="1">
    <source>
        <dbReference type="ARBA" id="ARBA00004370"/>
    </source>
</evidence>
<evidence type="ECO:0000313" key="9">
    <source>
        <dbReference type="EMBL" id="RFU36183.1"/>
    </source>
</evidence>
<evidence type="ECO:0000256" key="3">
    <source>
        <dbReference type="ARBA" id="ARBA00022692"/>
    </source>
</evidence>
<dbReference type="InterPro" id="IPR054549">
    <property type="entry name" value="UVB_sens_RUS_dom"/>
</dbReference>
<evidence type="ECO:0000259" key="8">
    <source>
        <dbReference type="Pfam" id="PF24160"/>
    </source>
</evidence>
<dbReference type="Pfam" id="PF04884">
    <property type="entry name" value="UVB_sens_prot"/>
    <property type="match status" value="1"/>
</dbReference>
<evidence type="ECO:0000256" key="2">
    <source>
        <dbReference type="ARBA" id="ARBA00007558"/>
    </source>
</evidence>
<feature type="non-terminal residue" evidence="9">
    <location>
        <position position="489"/>
    </location>
</feature>
<feature type="domain" description="Root UVB sensitive protein C-terminal" evidence="8">
    <location>
        <begin position="374"/>
        <end position="473"/>
    </location>
</feature>
<feature type="domain" description="Protein root UVB sensitive/RUS" evidence="7">
    <location>
        <begin position="60"/>
        <end position="294"/>
    </location>
</feature>
<dbReference type="STRING" id="5539.A0A3E2HS34"/>
<dbReference type="Proteomes" id="UP000258309">
    <property type="component" value="Unassembled WGS sequence"/>
</dbReference>
<dbReference type="InterPro" id="IPR055412">
    <property type="entry name" value="UVB_sens_C"/>
</dbReference>
<feature type="non-terminal residue" evidence="9">
    <location>
        <position position="1"/>
    </location>
</feature>
<evidence type="ECO:0000256" key="5">
    <source>
        <dbReference type="ARBA" id="ARBA00023136"/>
    </source>
</evidence>
<name>A0A3E2HS34_SCYLI</name>
<comment type="caution">
    <text evidence="9">The sequence shown here is derived from an EMBL/GenBank/DDBJ whole genome shotgun (WGS) entry which is preliminary data.</text>
</comment>
<keyword evidence="3 6" id="KW-0812">Transmembrane</keyword>
<dbReference type="GO" id="GO:0016020">
    <property type="term" value="C:membrane"/>
    <property type="evidence" value="ECO:0007669"/>
    <property type="project" value="UniProtKB-SubCell"/>
</dbReference>
<evidence type="ECO:0008006" key="11">
    <source>
        <dbReference type="Google" id="ProtNLM"/>
    </source>
</evidence>
<evidence type="ECO:0000256" key="4">
    <source>
        <dbReference type="ARBA" id="ARBA00022989"/>
    </source>
</evidence>
<protein>
    <recommendedName>
        <fullName evidence="11">DUF647-domain-containing protein</fullName>
    </recommendedName>
</protein>
<organism evidence="9 10">
    <name type="scientific">Scytalidium lignicola</name>
    <name type="common">Hyphomycete</name>
    <dbReference type="NCBI Taxonomy" id="5539"/>
    <lineage>
        <taxon>Eukaryota</taxon>
        <taxon>Fungi</taxon>
        <taxon>Dikarya</taxon>
        <taxon>Ascomycota</taxon>
        <taxon>Pezizomycotina</taxon>
        <taxon>Leotiomycetes</taxon>
        <taxon>Leotiomycetes incertae sedis</taxon>
        <taxon>Scytalidium</taxon>
    </lineage>
</organism>
<dbReference type="PANTHER" id="PTHR12770">
    <property type="entry name" value="RUS1 FAMILY PROTEIN C16ORF58"/>
    <property type="match status" value="1"/>
</dbReference>
<reference evidence="9 10" key="1">
    <citation type="submission" date="2018-05" db="EMBL/GenBank/DDBJ databases">
        <title>Draft genome sequence of Scytalidium lignicola DSM 105466, a ubiquitous saprotrophic fungus.</title>
        <authorList>
            <person name="Buettner E."/>
            <person name="Gebauer A.M."/>
            <person name="Hofrichter M."/>
            <person name="Liers C."/>
            <person name="Kellner H."/>
        </authorList>
    </citation>
    <scope>NUCLEOTIDE SEQUENCE [LARGE SCALE GENOMIC DNA]</scope>
    <source>
        <strain evidence="9 10">DSM 105466</strain>
    </source>
</reference>
<keyword evidence="4 6" id="KW-1133">Transmembrane helix</keyword>
<dbReference type="Pfam" id="PF24160">
    <property type="entry name" value="UVB_sens_C"/>
    <property type="match status" value="1"/>
</dbReference>
<proteinExistence type="inferred from homology"/>
<dbReference type="EMBL" id="NCSJ02000002">
    <property type="protein sequence ID" value="RFU36183.1"/>
    <property type="molecule type" value="Genomic_DNA"/>
</dbReference>
<gene>
    <name evidence="9" type="ORF">B7463_g172</name>
</gene>
<dbReference type="PANTHER" id="PTHR12770:SF31">
    <property type="entry name" value="RUS FAMILY MEMBER 1"/>
    <property type="match status" value="1"/>
</dbReference>
<dbReference type="InterPro" id="IPR006968">
    <property type="entry name" value="RUS_fam"/>
</dbReference>
<dbReference type="OMA" id="KWGNLAE"/>